<dbReference type="EMBL" id="JAKKPZ010000062">
    <property type="protein sequence ID" value="KAI1704883.1"/>
    <property type="molecule type" value="Genomic_DNA"/>
</dbReference>
<proteinExistence type="predicted"/>
<dbReference type="InterPro" id="IPR003877">
    <property type="entry name" value="SPRY_dom"/>
</dbReference>
<evidence type="ECO:0000259" key="2">
    <source>
        <dbReference type="PROSITE" id="PS50188"/>
    </source>
</evidence>
<dbReference type="PROSITE" id="PS50188">
    <property type="entry name" value="B302_SPRY"/>
    <property type="match status" value="1"/>
</dbReference>
<evidence type="ECO:0000313" key="4">
    <source>
        <dbReference type="Proteomes" id="UP001201812"/>
    </source>
</evidence>
<evidence type="ECO:0000313" key="3">
    <source>
        <dbReference type="EMBL" id="KAI1704883.1"/>
    </source>
</evidence>
<comment type="caution">
    <text evidence="3">The sequence shown here is derived from an EMBL/GenBank/DDBJ whole genome shotgun (WGS) entry which is preliminary data.</text>
</comment>
<name>A0AAD4MXP4_9BILA</name>
<evidence type="ECO:0000256" key="1">
    <source>
        <dbReference type="SAM" id="MobiDB-lite"/>
    </source>
</evidence>
<protein>
    <submittedName>
        <fullName evidence="3">SPRY domain-containing protein</fullName>
    </submittedName>
</protein>
<reference evidence="3" key="1">
    <citation type="submission" date="2022-01" db="EMBL/GenBank/DDBJ databases">
        <title>Genome Sequence Resource for Two Populations of Ditylenchus destructor, the Migratory Endoparasitic Phytonematode.</title>
        <authorList>
            <person name="Zhang H."/>
            <person name="Lin R."/>
            <person name="Xie B."/>
        </authorList>
    </citation>
    <scope>NUCLEOTIDE SEQUENCE</scope>
    <source>
        <strain evidence="3">BazhouSP</strain>
    </source>
</reference>
<gene>
    <name evidence="3" type="ORF">DdX_13965</name>
</gene>
<dbReference type="AlphaFoldDB" id="A0AAD4MXP4"/>
<feature type="domain" description="B30.2/SPRY" evidence="2">
    <location>
        <begin position="23"/>
        <end position="227"/>
    </location>
</feature>
<dbReference type="Proteomes" id="UP001201812">
    <property type="component" value="Unassembled WGS sequence"/>
</dbReference>
<dbReference type="InterPro" id="IPR001870">
    <property type="entry name" value="B30.2/SPRY"/>
</dbReference>
<dbReference type="PANTHER" id="PTHR12864">
    <property type="entry name" value="RAN BINDING PROTEIN 9-RELATED"/>
    <property type="match status" value="1"/>
</dbReference>
<dbReference type="InterPro" id="IPR013320">
    <property type="entry name" value="ConA-like_dom_sf"/>
</dbReference>
<dbReference type="InterPro" id="IPR043136">
    <property type="entry name" value="B30.2/SPRY_sf"/>
</dbReference>
<dbReference type="InterPro" id="IPR050618">
    <property type="entry name" value="Ubq-SigPath_Reg"/>
</dbReference>
<dbReference type="Gene3D" id="2.60.120.920">
    <property type="match status" value="1"/>
</dbReference>
<feature type="region of interest" description="Disordered" evidence="1">
    <location>
        <begin position="246"/>
        <end position="294"/>
    </location>
</feature>
<keyword evidence="4" id="KW-1185">Reference proteome</keyword>
<sequence length="539" mass="60461">MECKYNPNGAQPSFPAVVQPDMELVIQPDTAPVFMCGYEFLNVALRERLPTCWSNDVGKAESITLESPTSPKYTGVAYGGKYREASVRTEIRIPPKLAAYYYEVTIANPGQDKCIAIGFGRKRNDMDSLPGWQASDRAFHFDDGRFFHGDYKKGEQYHNGSPIEDGAVYGCGVDFRTNLMFFTKNGVVIALEPPIRKMSYGLGHLYPVVGICGANTQLDTNFGQEPFMFDFKSYYKRGYLNMQYRKKPTKKRISTPAENPGPSKTPRRNLSVTLPNLDESLDADDSDHVPRDRNDVKPVIRITLDNIQQNQIGRDTTLTQSEHSQINTSNVADSTDPDPNLPHCEADEAELDDVEVVGEIVNNAGSRANNQAQVKNEVRTVKPEILEANESNGQSDELDIDEVLDQIRRGNAQEAEAKIMASEFGRIFESKPELVLFLKIEVLVELWMGNEETDADERKILDLGKLIASVAYGLSNLGPRIQKKVEDSLLLSYSARSQVLEKHKYLLLPEEHRKVAGLIGMAFHAYKAEKDYQNSMRSI</sequence>
<dbReference type="Pfam" id="PF00622">
    <property type="entry name" value="SPRY"/>
    <property type="match status" value="1"/>
</dbReference>
<organism evidence="3 4">
    <name type="scientific">Ditylenchus destructor</name>
    <dbReference type="NCBI Taxonomy" id="166010"/>
    <lineage>
        <taxon>Eukaryota</taxon>
        <taxon>Metazoa</taxon>
        <taxon>Ecdysozoa</taxon>
        <taxon>Nematoda</taxon>
        <taxon>Chromadorea</taxon>
        <taxon>Rhabditida</taxon>
        <taxon>Tylenchina</taxon>
        <taxon>Tylenchomorpha</taxon>
        <taxon>Sphaerularioidea</taxon>
        <taxon>Anguinidae</taxon>
        <taxon>Anguininae</taxon>
        <taxon>Ditylenchus</taxon>
    </lineage>
</organism>
<dbReference type="SMART" id="SM00449">
    <property type="entry name" value="SPRY"/>
    <property type="match status" value="1"/>
</dbReference>
<feature type="region of interest" description="Disordered" evidence="1">
    <location>
        <begin position="313"/>
        <end position="344"/>
    </location>
</feature>
<feature type="compositionally biased region" description="Polar residues" evidence="1">
    <location>
        <begin position="313"/>
        <end position="333"/>
    </location>
</feature>
<dbReference type="SUPFAM" id="SSF49899">
    <property type="entry name" value="Concanavalin A-like lectins/glucanases"/>
    <property type="match status" value="1"/>
</dbReference>
<accession>A0AAD4MXP4</accession>